<gene>
    <name evidence="4" type="ORF">RJ639_028371</name>
</gene>
<comment type="similarity">
    <text evidence="2">Belongs to the TRAFAC class myosin-kinesin ATPase superfamily. Kinesin family.</text>
</comment>
<proteinExistence type="inferred from homology"/>
<sequence length="101" mass="11591">MVPSLFKIHSGLRRLEDEFFVFFCVFGPSPIQEEVFKDTQPLIRYVMDGYNVCVFAYGQTGSGKTHTMATNLDDNNLQLIFRYVENGSCQAEQLRNLESNI</sequence>
<keyword evidence="2" id="KW-0067">ATP-binding</keyword>
<keyword evidence="2" id="KW-0547">Nucleotide-binding</keyword>
<dbReference type="EMBL" id="JAVXUP010000050">
    <property type="protein sequence ID" value="KAK3040675.1"/>
    <property type="molecule type" value="Genomic_DNA"/>
</dbReference>
<dbReference type="Proteomes" id="UP001188597">
    <property type="component" value="Unassembled WGS sequence"/>
</dbReference>
<accession>A0AA88XE66</accession>
<dbReference type="PROSITE" id="PS50067">
    <property type="entry name" value="KINESIN_MOTOR_2"/>
    <property type="match status" value="1"/>
</dbReference>
<dbReference type="InterPro" id="IPR001752">
    <property type="entry name" value="Kinesin_motor_dom"/>
</dbReference>
<protein>
    <recommendedName>
        <fullName evidence="3">Kinesin motor domain-containing protein</fullName>
    </recommendedName>
</protein>
<dbReference type="GO" id="GO:0015630">
    <property type="term" value="C:microtubule cytoskeleton"/>
    <property type="evidence" value="ECO:0007669"/>
    <property type="project" value="TreeGrafter"/>
</dbReference>
<dbReference type="GO" id="GO:0008017">
    <property type="term" value="F:microtubule binding"/>
    <property type="evidence" value="ECO:0007669"/>
    <property type="project" value="InterPro"/>
</dbReference>
<dbReference type="AlphaFoldDB" id="A0AA88XE66"/>
<keyword evidence="5" id="KW-1185">Reference proteome</keyword>
<evidence type="ECO:0000256" key="2">
    <source>
        <dbReference type="PROSITE-ProRule" id="PRU00283"/>
    </source>
</evidence>
<dbReference type="GO" id="GO:0007018">
    <property type="term" value="P:microtubule-based movement"/>
    <property type="evidence" value="ECO:0007669"/>
    <property type="project" value="InterPro"/>
</dbReference>
<dbReference type="InterPro" id="IPR027417">
    <property type="entry name" value="P-loop_NTPase"/>
</dbReference>
<reference evidence="4" key="1">
    <citation type="submission" date="2022-12" db="EMBL/GenBank/DDBJ databases">
        <title>Draft genome assemblies for two species of Escallonia (Escalloniales).</title>
        <authorList>
            <person name="Chanderbali A."/>
            <person name="Dervinis C."/>
            <person name="Anghel I."/>
            <person name="Soltis D."/>
            <person name="Soltis P."/>
            <person name="Zapata F."/>
        </authorList>
    </citation>
    <scope>NUCLEOTIDE SEQUENCE</scope>
    <source>
        <strain evidence="4">UCBG64.0493</strain>
        <tissue evidence="4">Leaf</tissue>
    </source>
</reference>
<comment type="caution">
    <text evidence="4">The sequence shown here is derived from an EMBL/GenBank/DDBJ whole genome shotgun (WGS) entry which is preliminary data.</text>
</comment>
<keyword evidence="1 2" id="KW-0505">Motor protein</keyword>
<name>A0AA88XE66_9ASTE</name>
<dbReference type="InterPro" id="IPR036961">
    <property type="entry name" value="Kinesin_motor_dom_sf"/>
</dbReference>
<dbReference type="GO" id="GO:0003777">
    <property type="term" value="F:microtubule motor activity"/>
    <property type="evidence" value="ECO:0007669"/>
    <property type="project" value="InterPro"/>
</dbReference>
<dbReference type="GO" id="GO:0005524">
    <property type="term" value="F:ATP binding"/>
    <property type="evidence" value="ECO:0007669"/>
    <property type="project" value="UniProtKB-UniRule"/>
</dbReference>
<evidence type="ECO:0000259" key="3">
    <source>
        <dbReference type="PROSITE" id="PS50067"/>
    </source>
</evidence>
<dbReference type="Pfam" id="PF00225">
    <property type="entry name" value="Kinesin"/>
    <property type="match status" value="1"/>
</dbReference>
<dbReference type="PANTHER" id="PTHR47972">
    <property type="entry name" value="KINESIN-LIKE PROTEIN KLP-3"/>
    <property type="match status" value="1"/>
</dbReference>
<evidence type="ECO:0000256" key="1">
    <source>
        <dbReference type="ARBA" id="ARBA00023175"/>
    </source>
</evidence>
<dbReference type="Gene3D" id="3.40.850.10">
    <property type="entry name" value="Kinesin motor domain"/>
    <property type="match status" value="1"/>
</dbReference>
<dbReference type="PANTHER" id="PTHR47972:SF12">
    <property type="entry name" value="KINESIN-LIKE PROTEIN KIN-14H"/>
    <property type="match status" value="1"/>
</dbReference>
<evidence type="ECO:0000313" key="5">
    <source>
        <dbReference type="Proteomes" id="UP001188597"/>
    </source>
</evidence>
<feature type="binding site" evidence="2">
    <location>
        <begin position="58"/>
        <end position="65"/>
    </location>
    <ligand>
        <name>ATP</name>
        <dbReference type="ChEBI" id="CHEBI:30616"/>
    </ligand>
</feature>
<dbReference type="SUPFAM" id="SSF52540">
    <property type="entry name" value="P-loop containing nucleoside triphosphate hydrolases"/>
    <property type="match status" value="1"/>
</dbReference>
<dbReference type="InterPro" id="IPR027640">
    <property type="entry name" value="Kinesin-like_fam"/>
</dbReference>
<feature type="domain" description="Kinesin motor" evidence="3">
    <location>
        <begin position="1"/>
        <end position="101"/>
    </location>
</feature>
<evidence type="ECO:0000313" key="4">
    <source>
        <dbReference type="EMBL" id="KAK3040675.1"/>
    </source>
</evidence>
<organism evidence="4 5">
    <name type="scientific">Escallonia herrerae</name>
    <dbReference type="NCBI Taxonomy" id="1293975"/>
    <lineage>
        <taxon>Eukaryota</taxon>
        <taxon>Viridiplantae</taxon>
        <taxon>Streptophyta</taxon>
        <taxon>Embryophyta</taxon>
        <taxon>Tracheophyta</taxon>
        <taxon>Spermatophyta</taxon>
        <taxon>Magnoliopsida</taxon>
        <taxon>eudicotyledons</taxon>
        <taxon>Gunneridae</taxon>
        <taxon>Pentapetalae</taxon>
        <taxon>asterids</taxon>
        <taxon>campanulids</taxon>
        <taxon>Escalloniales</taxon>
        <taxon>Escalloniaceae</taxon>
        <taxon>Escallonia</taxon>
    </lineage>
</organism>